<sequence>MAVTGPRNPAGYRDRLTSPGQQDLLSNQGAYGRGHQTHPGASKTKQTTLRPIDDVIGHVTTYRKHNKTPNAPEGNLLVARKGFRNVPRARIRVRELGSKVSELIIKALDKEPGLQIRIRNAAVYSCYPGYEREKFLPNDKLKQLLLPDAVRKVLIKCDKYRKYPGIRSLRESGPGVESDVKSICSPLIGGGNEQPAVKSYRKIFVILLLIKKASIITAFIHNGICDDDLPLRRAFEPGSSKWKAVRENGEDFLFPGFQDLKKGFYVKFIETQWLVLAPYFDPVSEAKEPQILKDAQIPPFTSWYRIPDEQQGGYGEIIKACIHSSHHGFNRTSTDDDSHTTFAVKLIRKQQSINPKKEASILRKFRDERHEHLISILAIYIQHGEYHFIFPWAIANLHGFWKDVHPHPSPDEAEVDLSWMAAQCQGLAEGLSFIHRYETSSFGSLVHPDSMPIATETLKKTESGQMKLRLFGRHGDIKPENILYFPRHDRDLRGTLKITDFGCTDFSTKKEVNSKRLESMPNSPTYRAPKTDIPSDDTSISASYDVWTLGCVYLEFIIWWLGGWTLVEDFARRRLELDPSWYGPTKGQAKTDFFFTVVRGDDGKRTAEVRRGVTEVSNLQHMPVNF</sequence>
<reference evidence="3 4" key="1">
    <citation type="submission" date="2020-05" db="EMBL/GenBank/DDBJ databases">
        <title>Identification and distribution of gene clusters putatively required for synthesis of sphingolipid metabolism inhibitors in phylogenetically diverse species of the filamentous fungus Fusarium.</title>
        <authorList>
            <person name="Kim H.-S."/>
            <person name="Busman M."/>
            <person name="Brown D.W."/>
            <person name="Divon H."/>
            <person name="Uhlig S."/>
            <person name="Proctor R.H."/>
        </authorList>
    </citation>
    <scope>NUCLEOTIDE SEQUENCE [LARGE SCALE GENOMIC DNA]</scope>
    <source>
        <strain evidence="3 4">NRRL 20693</strain>
    </source>
</reference>
<keyword evidence="4" id="KW-1185">Reference proteome</keyword>
<evidence type="ECO:0000313" key="3">
    <source>
        <dbReference type="EMBL" id="KAF5676582.1"/>
    </source>
</evidence>
<evidence type="ECO:0000313" key="4">
    <source>
        <dbReference type="Proteomes" id="UP000567885"/>
    </source>
</evidence>
<comment type="caution">
    <text evidence="3">The sequence shown here is derived from an EMBL/GenBank/DDBJ whole genome shotgun (WGS) entry which is preliminary data.</text>
</comment>
<dbReference type="GO" id="GO:0004674">
    <property type="term" value="F:protein serine/threonine kinase activity"/>
    <property type="evidence" value="ECO:0007669"/>
    <property type="project" value="TreeGrafter"/>
</dbReference>
<organism evidence="3 4">
    <name type="scientific">Fusarium heterosporum</name>
    <dbReference type="NCBI Taxonomy" id="42747"/>
    <lineage>
        <taxon>Eukaryota</taxon>
        <taxon>Fungi</taxon>
        <taxon>Dikarya</taxon>
        <taxon>Ascomycota</taxon>
        <taxon>Pezizomycotina</taxon>
        <taxon>Sordariomycetes</taxon>
        <taxon>Hypocreomycetidae</taxon>
        <taxon>Hypocreales</taxon>
        <taxon>Nectriaceae</taxon>
        <taxon>Fusarium</taxon>
        <taxon>Fusarium heterosporum species complex</taxon>
    </lineage>
</organism>
<dbReference type="GO" id="GO:0005524">
    <property type="term" value="F:ATP binding"/>
    <property type="evidence" value="ECO:0007669"/>
    <property type="project" value="InterPro"/>
</dbReference>
<gene>
    <name evidence="3" type="ORF">FHETE_2078</name>
</gene>
<dbReference type="InterPro" id="IPR000719">
    <property type="entry name" value="Prot_kinase_dom"/>
</dbReference>
<dbReference type="SMART" id="SM00220">
    <property type="entry name" value="S_TKc"/>
    <property type="match status" value="1"/>
</dbReference>
<dbReference type="Pfam" id="PF00069">
    <property type="entry name" value="Pkinase"/>
    <property type="match status" value="1"/>
</dbReference>
<keyword evidence="3" id="KW-0418">Kinase</keyword>
<dbReference type="SUPFAM" id="SSF56112">
    <property type="entry name" value="Protein kinase-like (PK-like)"/>
    <property type="match status" value="1"/>
</dbReference>
<feature type="region of interest" description="Disordered" evidence="1">
    <location>
        <begin position="1"/>
        <end position="46"/>
    </location>
</feature>
<dbReference type="CDD" id="cd00180">
    <property type="entry name" value="PKc"/>
    <property type="match status" value="1"/>
</dbReference>
<accession>A0A8H5TYF9</accession>
<evidence type="ECO:0000256" key="1">
    <source>
        <dbReference type="SAM" id="MobiDB-lite"/>
    </source>
</evidence>
<dbReference type="AlphaFoldDB" id="A0A8H5TYF9"/>
<evidence type="ECO:0000259" key="2">
    <source>
        <dbReference type="PROSITE" id="PS50011"/>
    </source>
</evidence>
<dbReference type="InterPro" id="IPR011009">
    <property type="entry name" value="Kinase-like_dom_sf"/>
</dbReference>
<dbReference type="Gene3D" id="1.10.510.10">
    <property type="entry name" value="Transferase(Phosphotransferase) domain 1"/>
    <property type="match status" value="1"/>
</dbReference>
<keyword evidence="3" id="KW-0808">Transferase</keyword>
<dbReference type="OrthoDB" id="4062651at2759"/>
<proteinExistence type="predicted"/>
<protein>
    <submittedName>
        <fullName evidence="3">Kinase</fullName>
    </submittedName>
</protein>
<feature type="domain" description="Protein kinase" evidence="2">
    <location>
        <begin position="303"/>
        <end position="626"/>
    </location>
</feature>
<dbReference type="PANTHER" id="PTHR24359">
    <property type="entry name" value="SERINE/THREONINE-PROTEIN KINASE SBK1"/>
    <property type="match status" value="1"/>
</dbReference>
<dbReference type="PANTHER" id="PTHR24359:SF37">
    <property type="entry name" value="PROTEIN KINASE DOMAIN-CONTAINING PROTEIN"/>
    <property type="match status" value="1"/>
</dbReference>
<dbReference type="Proteomes" id="UP000567885">
    <property type="component" value="Unassembled WGS sequence"/>
</dbReference>
<dbReference type="EMBL" id="JAAGWQ010000032">
    <property type="protein sequence ID" value="KAF5676582.1"/>
    <property type="molecule type" value="Genomic_DNA"/>
</dbReference>
<feature type="compositionally biased region" description="Polar residues" evidence="1">
    <location>
        <begin position="18"/>
        <end position="29"/>
    </location>
</feature>
<dbReference type="PROSITE" id="PS50011">
    <property type="entry name" value="PROTEIN_KINASE_DOM"/>
    <property type="match status" value="1"/>
</dbReference>
<name>A0A8H5TYF9_FUSHE</name>